<dbReference type="eggNOG" id="ENOG502ZVY5">
    <property type="taxonomic scope" value="Bacteria"/>
</dbReference>
<reference evidence="1 2" key="1">
    <citation type="submission" date="2013-02" db="EMBL/GenBank/DDBJ databases">
        <title>The Genome Sequence of Acinetobacter beijerinckii CIP 110307.</title>
        <authorList>
            <consortium name="The Broad Institute Genome Sequencing Platform"/>
            <consortium name="The Broad Institute Genome Sequencing Center for Infectious Disease"/>
            <person name="Cerqueira G."/>
            <person name="Feldgarden M."/>
            <person name="Courvalin P."/>
            <person name="Perichon B."/>
            <person name="Grillot-Courvalin C."/>
            <person name="Clermont D."/>
            <person name="Rocha E."/>
            <person name="Yoon E.-J."/>
            <person name="Nemec A."/>
            <person name="Walker B."/>
            <person name="Young S.K."/>
            <person name="Zeng Q."/>
            <person name="Gargeya S."/>
            <person name="Fitzgerald M."/>
            <person name="Haas B."/>
            <person name="Abouelleil A."/>
            <person name="Alvarado L."/>
            <person name="Arachchi H.M."/>
            <person name="Berlin A.M."/>
            <person name="Chapman S.B."/>
            <person name="Dewar J."/>
            <person name="Goldberg J."/>
            <person name="Griggs A."/>
            <person name="Gujja S."/>
            <person name="Hansen M."/>
            <person name="Howarth C."/>
            <person name="Imamovic A."/>
            <person name="Larimer J."/>
            <person name="McCowan C."/>
            <person name="Murphy C."/>
            <person name="Neiman D."/>
            <person name="Pearson M."/>
            <person name="Priest M."/>
            <person name="Roberts A."/>
            <person name="Saif S."/>
            <person name="Shea T."/>
            <person name="Sisk P."/>
            <person name="Sykes S."/>
            <person name="Wortman J."/>
            <person name="Nusbaum C."/>
            <person name="Birren B."/>
        </authorList>
    </citation>
    <scope>NUCLEOTIDE SEQUENCE [LARGE SCALE GENOMIC DNA]</scope>
    <source>
        <strain evidence="1 2">CIP 110307</strain>
    </source>
</reference>
<name>N9FDQ2_9GAMM</name>
<sequence length="195" mass="22292">MITIHIDLSKATKEEVDSYLASDLYNVLMSCQPIPVPENWTKGQYFTVKTTNPPFDANSNKFEYAEQEQSPIEPMEQFNPHVYMLNEHGEKIILINHPLDEVYLVDEIPSNVTGGILPYQEFEVRKAMIVMLVGQHLEKPVGFLKQNFKKANNATQSQLDFQNLVNSSPEHKAALRRIISILPKDCKSILARYAE</sequence>
<evidence type="ECO:0000313" key="1">
    <source>
        <dbReference type="EMBL" id="ENW02996.1"/>
    </source>
</evidence>
<proteinExistence type="predicted"/>
<comment type="caution">
    <text evidence="1">The sequence shown here is derived from an EMBL/GenBank/DDBJ whole genome shotgun (WGS) entry which is preliminary data.</text>
</comment>
<protein>
    <submittedName>
        <fullName evidence="1">Uncharacterized protein</fullName>
    </submittedName>
</protein>
<evidence type="ECO:0000313" key="2">
    <source>
        <dbReference type="Proteomes" id="UP000017670"/>
    </source>
</evidence>
<keyword evidence="2" id="KW-1185">Reference proteome</keyword>
<dbReference type="GeneID" id="29858230"/>
<dbReference type="EMBL" id="APQL01000013">
    <property type="protein sequence ID" value="ENW02996.1"/>
    <property type="molecule type" value="Genomic_DNA"/>
</dbReference>
<organism evidence="1 2">
    <name type="scientific">Acinetobacter beijerinckii CIP 110307</name>
    <dbReference type="NCBI Taxonomy" id="1217648"/>
    <lineage>
        <taxon>Bacteria</taxon>
        <taxon>Pseudomonadati</taxon>
        <taxon>Pseudomonadota</taxon>
        <taxon>Gammaproteobacteria</taxon>
        <taxon>Moraxellales</taxon>
        <taxon>Moraxellaceae</taxon>
        <taxon>Acinetobacter</taxon>
    </lineage>
</organism>
<gene>
    <name evidence="1" type="ORF">F933_03402</name>
</gene>
<dbReference type="Proteomes" id="UP000017670">
    <property type="component" value="Unassembled WGS sequence"/>
</dbReference>
<dbReference type="HOGENOM" id="CLU_1393670_0_0_6"/>
<dbReference type="STRING" id="262668.GCA_000931715_00113"/>
<dbReference type="AlphaFoldDB" id="N9FDQ2"/>
<dbReference type="PATRIC" id="fig|1217648.3.peg.3308"/>
<dbReference type="RefSeq" id="WP_005063422.1">
    <property type="nucleotide sequence ID" value="NZ_KB849767.1"/>
</dbReference>
<accession>N9FDQ2</accession>